<dbReference type="SMART" id="SM01065">
    <property type="entry name" value="CBM_2"/>
    <property type="match status" value="1"/>
</dbReference>
<evidence type="ECO:0000256" key="2">
    <source>
        <dbReference type="ARBA" id="ARBA00006330"/>
    </source>
</evidence>
<comment type="similarity">
    <text evidence="1">In the N-terminal section; belongs to the glycosyltransferase 20 family.</text>
</comment>
<dbReference type="GO" id="GO:0005992">
    <property type="term" value="P:trehalose biosynthetic process"/>
    <property type="evidence" value="ECO:0007669"/>
    <property type="project" value="InterPro"/>
</dbReference>
<dbReference type="EMBL" id="HBGS01019980">
    <property type="protein sequence ID" value="CAD9408146.1"/>
    <property type="molecule type" value="Transcribed_RNA"/>
</dbReference>
<dbReference type="PROSITE" id="PS51166">
    <property type="entry name" value="CBM20"/>
    <property type="match status" value="1"/>
</dbReference>
<dbReference type="GO" id="GO:0005829">
    <property type="term" value="C:cytosol"/>
    <property type="evidence" value="ECO:0007669"/>
    <property type="project" value="TreeGrafter"/>
</dbReference>
<feature type="compositionally biased region" description="Polar residues" evidence="3">
    <location>
        <begin position="979"/>
        <end position="989"/>
    </location>
</feature>
<feature type="region of interest" description="Disordered" evidence="3">
    <location>
        <begin position="979"/>
        <end position="1000"/>
    </location>
</feature>
<dbReference type="Pfam" id="PF00686">
    <property type="entry name" value="CBM_20"/>
    <property type="match status" value="1"/>
</dbReference>
<dbReference type="InterPro" id="IPR013783">
    <property type="entry name" value="Ig-like_fold"/>
</dbReference>
<gene>
    <name evidence="5" type="ORF">DSPE1174_LOCUS10372</name>
</gene>
<dbReference type="FunFam" id="3.40.50.1000:FF:000052">
    <property type="entry name" value="Alpha,alpha-trehalose-phosphate synthase [UDP-forming] 6"/>
    <property type="match status" value="1"/>
</dbReference>
<evidence type="ECO:0000256" key="3">
    <source>
        <dbReference type="SAM" id="MobiDB-lite"/>
    </source>
</evidence>
<dbReference type="Gene3D" id="3.40.50.1000">
    <property type="entry name" value="HAD superfamily/HAD-like"/>
    <property type="match status" value="2"/>
</dbReference>
<accession>A0A7S2BW05</accession>
<dbReference type="SUPFAM" id="SSF53756">
    <property type="entry name" value="UDP-Glycosyltransferase/glycogen phosphorylase"/>
    <property type="match status" value="1"/>
</dbReference>
<dbReference type="InterPro" id="IPR023214">
    <property type="entry name" value="HAD_sf"/>
</dbReference>
<feature type="domain" description="CBM20" evidence="4">
    <location>
        <begin position="17"/>
        <end position="124"/>
    </location>
</feature>
<reference evidence="5" key="1">
    <citation type="submission" date="2021-01" db="EMBL/GenBank/DDBJ databases">
        <authorList>
            <person name="Corre E."/>
            <person name="Pelletier E."/>
            <person name="Niang G."/>
            <person name="Scheremetjew M."/>
            <person name="Finn R."/>
            <person name="Kale V."/>
            <person name="Holt S."/>
            <person name="Cochrane G."/>
            <person name="Meng A."/>
            <person name="Brown T."/>
            <person name="Cohen L."/>
        </authorList>
    </citation>
    <scope>NUCLEOTIDE SEQUENCE</scope>
    <source>
        <strain evidence="5">CCMP1381</strain>
    </source>
</reference>
<dbReference type="Gene3D" id="3.40.50.2000">
    <property type="entry name" value="Glycogen Phosphorylase B"/>
    <property type="match status" value="2"/>
</dbReference>
<dbReference type="CDD" id="cd03788">
    <property type="entry name" value="GT20_TPS"/>
    <property type="match status" value="1"/>
</dbReference>
<sequence>MLKRRSYLQRQKGRHGNSSDKQLSLVFRVRAKLDHGEQIYVSGTTDLLGNFSTEHCVPLYTSADRYPIWKSDCVALPHGCELQYKYAVFEAGKFKRWESISCNRQVLGEYAETTNDVLDDDTGQGEIDKKGSGVSICASATSSSPSLTKSLLGAREMNASKSTPIGTTDGVIVVSYYLPVLVDYDASTGVLNVEWDNEALLSYNAHGLRVTRIGSVRFNGGVPKVDKVKMDQIQEELTQTLEEKFHCVPIFLDEKTSHTCYQVFCKGVLWPVFHNLLEVMSTENAAVQFSNKSGDEGWLAYTTVQRVFKKAIIEHFNEGDLIWIHGFHLLLLPSFLSRGFVAKIGLFLHTPFPSSEIFCTLSKREDILRSMLNADHIGFHVYEYARHFLTCCRRVLGLEWVHEGTGIHVLYGGRKVLISCMHAGMDPSALYKALEDHQVQKEADRLNCLKRGRTMFVGMDRMERLKGVPLKLLAFERFLENNEEYSKKVVLHQIGMSVRARPQDYEQTTAEVRALVKRINERFGDPQEPVVIYDEREESQLPLKDRLGLLSVADVLLSTTVRDGLNRWPFEYVLAQSQQQGPGSEYVESRPPGIMILSDFTSCTRVLHGALHVNPWQIDQVANQILRSVMMSAEERMDRFKMDVDYVTLNTTATWCRRCLQDLKNVQKDKNHKMYVTTGLALTTRVNAMDAGFNALDIGQVVTKYRSSKKRLILLDYGGTIYSDEVQKDNIAHFAVATSVAKRDKPTDETIQILTDLAANPLNLVYVMSGKEKRDLVEALGQIPGLGLAAEAGYCYRHPKNNAWEKLVHGDDQSWKHVCRAVMEVYMERTHGVYLQESQSAMVWQFRDADPDFAHLQSKELEDQLKVLLRGNLSLEVIRGADYIEVRPSGISKGHFVSYLLHRMSDKPPDFCICIGDDASDEGCYPAVKNFKLEINRRASCFTATVGKKPSAAESYLNDISHAIDLLGMMNKKVPVRSVSSNAISQKPARSSRLESLDSIEEQQDPELASFKMDSVPVPPMNKSVSMPAFPISSTRRHSSSATLSQYMSQFPSELTPYEDDDDEEQIWF</sequence>
<dbReference type="SUPFAM" id="SSF49452">
    <property type="entry name" value="Starch-binding domain-like"/>
    <property type="match status" value="1"/>
</dbReference>
<dbReference type="Pfam" id="PF00982">
    <property type="entry name" value="Glyco_transf_20"/>
    <property type="match status" value="1"/>
</dbReference>
<protein>
    <recommendedName>
        <fullName evidence="4">CBM20 domain-containing protein</fullName>
    </recommendedName>
</protein>
<comment type="similarity">
    <text evidence="2">In the C-terminal section; belongs to the trehalose phosphatase family.</text>
</comment>
<evidence type="ECO:0000313" key="5">
    <source>
        <dbReference type="EMBL" id="CAD9408146.1"/>
    </source>
</evidence>
<dbReference type="GO" id="GO:0004805">
    <property type="term" value="F:trehalose-phosphatase activity"/>
    <property type="evidence" value="ECO:0007669"/>
    <property type="project" value="TreeGrafter"/>
</dbReference>
<organism evidence="5">
    <name type="scientific">Octactis speculum</name>
    <dbReference type="NCBI Taxonomy" id="3111310"/>
    <lineage>
        <taxon>Eukaryota</taxon>
        <taxon>Sar</taxon>
        <taxon>Stramenopiles</taxon>
        <taxon>Ochrophyta</taxon>
        <taxon>Dictyochophyceae</taxon>
        <taxon>Dictyochales</taxon>
        <taxon>Dictyochaceae</taxon>
        <taxon>Octactis</taxon>
    </lineage>
</organism>
<dbReference type="InterPro" id="IPR002044">
    <property type="entry name" value="CBM20"/>
</dbReference>
<dbReference type="InterPro" id="IPR006379">
    <property type="entry name" value="HAD-SF_hydro_IIB"/>
</dbReference>
<evidence type="ECO:0000256" key="1">
    <source>
        <dbReference type="ARBA" id="ARBA00005409"/>
    </source>
</evidence>
<dbReference type="InterPro" id="IPR036412">
    <property type="entry name" value="HAD-like_sf"/>
</dbReference>
<evidence type="ECO:0000259" key="4">
    <source>
        <dbReference type="PROSITE" id="PS51166"/>
    </source>
</evidence>
<dbReference type="InterPro" id="IPR003337">
    <property type="entry name" value="Trehalose_PPase"/>
</dbReference>
<dbReference type="Pfam" id="PF02358">
    <property type="entry name" value="Trehalose_PPase"/>
    <property type="match status" value="1"/>
</dbReference>
<proteinExistence type="inferred from homology"/>
<dbReference type="AlphaFoldDB" id="A0A7S2BW05"/>
<dbReference type="Gene3D" id="2.60.40.10">
    <property type="entry name" value="Immunoglobulins"/>
    <property type="match status" value="1"/>
</dbReference>
<dbReference type="GO" id="GO:2001070">
    <property type="term" value="F:starch binding"/>
    <property type="evidence" value="ECO:0007669"/>
    <property type="project" value="InterPro"/>
</dbReference>
<dbReference type="PANTHER" id="PTHR10788">
    <property type="entry name" value="TREHALOSE-6-PHOSPHATE SYNTHASE"/>
    <property type="match status" value="1"/>
</dbReference>
<dbReference type="PANTHER" id="PTHR10788:SF94">
    <property type="entry name" value="ALPHA,ALPHA-TREHALOSE-PHOSPHATE SYNTHASE [UDP-FORMING] 5"/>
    <property type="match status" value="1"/>
</dbReference>
<dbReference type="NCBIfam" id="TIGR00685">
    <property type="entry name" value="T6PP"/>
    <property type="match status" value="1"/>
</dbReference>
<dbReference type="InterPro" id="IPR001830">
    <property type="entry name" value="Glyco_trans_20"/>
</dbReference>
<dbReference type="SUPFAM" id="SSF56784">
    <property type="entry name" value="HAD-like"/>
    <property type="match status" value="1"/>
</dbReference>
<dbReference type="InterPro" id="IPR013784">
    <property type="entry name" value="Carb-bd-like_fold"/>
</dbReference>
<dbReference type="CDD" id="cd05467">
    <property type="entry name" value="CBM20"/>
    <property type="match status" value="1"/>
</dbReference>
<name>A0A7S2BW05_9STRA</name>
<dbReference type="NCBIfam" id="TIGR01484">
    <property type="entry name" value="HAD-SF-IIB"/>
    <property type="match status" value="1"/>
</dbReference>